<dbReference type="EMBL" id="NAJL01000021">
    <property type="protein sequence ID" value="TKA27801.1"/>
    <property type="molecule type" value="Genomic_DNA"/>
</dbReference>
<evidence type="ECO:0000313" key="2">
    <source>
        <dbReference type="Proteomes" id="UP000308549"/>
    </source>
</evidence>
<sequence>MVREANLEYFHDKLYQVDREVLEVTEKQLRYGGDLRKEVERYVAPCPQGREKREARGMQSASAVDSGAGKFGLLVPHGRMVMKENKSLNPIKQESWGSLNM</sequence>
<gene>
    <name evidence="1" type="ORF">B0A50_04902</name>
</gene>
<organism evidence="1 2">
    <name type="scientific">Salinomyces thailandicus</name>
    <dbReference type="NCBI Taxonomy" id="706561"/>
    <lineage>
        <taxon>Eukaryota</taxon>
        <taxon>Fungi</taxon>
        <taxon>Dikarya</taxon>
        <taxon>Ascomycota</taxon>
        <taxon>Pezizomycotina</taxon>
        <taxon>Dothideomycetes</taxon>
        <taxon>Dothideomycetidae</taxon>
        <taxon>Mycosphaerellales</taxon>
        <taxon>Teratosphaeriaceae</taxon>
        <taxon>Salinomyces</taxon>
    </lineage>
</organism>
<reference evidence="1 2" key="1">
    <citation type="submission" date="2017-03" db="EMBL/GenBank/DDBJ databases">
        <title>Genomes of endolithic fungi from Antarctica.</title>
        <authorList>
            <person name="Coleine C."/>
            <person name="Masonjones S."/>
            <person name="Stajich J.E."/>
        </authorList>
    </citation>
    <scope>NUCLEOTIDE SEQUENCE [LARGE SCALE GENOMIC DNA]</scope>
    <source>
        <strain evidence="1 2">CCFEE 6315</strain>
    </source>
</reference>
<accession>A0A4U0TZ02</accession>
<comment type="caution">
    <text evidence="1">The sequence shown here is derived from an EMBL/GenBank/DDBJ whole genome shotgun (WGS) entry which is preliminary data.</text>
</comment>
<keyword evidence="2" id="KW-1185">Reference proteome</keyword>
<protein>
    <submittedName>
        <fullName evidence="1">Uncharacterized protein</fullName>
    </submittedName>
</protein>
<dbReference type="Proteomes" id="UP000308549">
    <property type="component" value="Unassembled WGS sequence"/>
</dbReference>
<proteinExistence type="predicted"/>
<evidence type="ECO:0000313" key="1">
    <source>
        <dbReference type="EMBL" id="TKA27801.1"/>
    </source>
</evidence>
<name>A0A4U0TZ02_9PEZI</name>
<dbReference type="AlphaFoldDB" id="A0A4U0TZ02"/>